<gene>
    <name evidence="1 3" type="ORF">BDZ99DRAFT_232379</name>
</gene>
<name>A0A6A6Z1K2_9PEZI</name>
<dbReference type="GeneID" id="54454421"/>
<sequence>MESWCIYKITLDALEAYTIGTSVSFHSVAVDQVVAYTFNTPKLLIHRKTSDGNTSVYTDFCPGTVLSSCPTAAEQHHLFRFAVPTIQGMDYLPLPRGRKTTFFEVPCLEIRDYYGLGFSSYPERLRYKSRTEDEWAGSSKTHHVISRRFWGHLDTILRRRISGRTFVRHGTHHPEVIDIADLMKNIKATDIKALCDTVGTIY</sequence>
<evidence type="ECO:0000313" key="1">
    <source>
        <dbReference type="EMBL" id="KAF2814164.1"/>
    </source>
</evidence>
<reference evidence="3" key="2">
    <citation type="submission" date="2020-04" db="EMBL/GenBank/DDBJ databases">
        <authorList>
            <consortium name="NCBI Genome Project"/>
        </authorList>
    </citation>
    <scope>NUCLEOTIDE SEQUENCE</scope>
    <source>
        <strain evidence="3">CBS 304.34</strain>
    </source>
</reference>
<accession>A0A6A6Z1K2</accession>
<proteinExistence type="predicted"/>
<dbReference type="Proteomes" id="UP000504636">
    <property type="component" value="Unplaced"/>
</dbReference>
<reference evidence="3" key="3">
    <citation type="submission" date="2025-04" db="UniProtKB">
        <authorList>
            <consortium name="RefSeq"/>
        </authorList>
    </citation>
    <scope>IDENTIFICATION</scope>
    <source>
        <strain evidence="3">CBS 304.34</strain>
    </source>
</reference>
<reference evidence="1 3" key="1">
    <citation type="journal article" date="2020" name="Stud. Mycol.">
        <title>101 Dothideomycetes genomes: a test case for predicting lifestyles and emergence of pathogens.</title>
        <authorList>
            <person name="Haridas S."/>
            <person name="Albert R."/>
            <person name="Binder M."/>
            <person name="Bloem J."/>
            <person name="Labutti K."/>
            <person name="Salamov A."/>
            <person name="Andreopoulos B."/>
            <person name="Baker S."/>
            <person name="Barry K."/>
            <person name="Bills G."/>
            <person name="Bluhm B."/>
            <person name="Cannon C."/>
            <person name="Castanera R."/>
            <person name="Culley D."/>
            <person name="Daum C."/>
            <person name="Ezra D."/>
            <person name="Gonzalez J."/>
            <person name="Henrissat B."/>
            <person name="Kuo A."/>
            <person name="Liang C."/>
            <person name="Lipzen A."/>
            <person name="Lutzoni F."/>
            <person name="Magnuson J."/>
            <person name="Mondo S."/>
            <person name="Nolan M."/>
            <person name="Ohm R."/>
            <person name="Pangilinan J."/>
            <person name="Park H.-J."/>
            <person name="Ramirez L."/>
            <person name="Alfaro M."/>
            <person name="Sun H."/>
            <person name="Tritt A."/>
            <person name="Yoshinaga Y."/>
            <person name="Zwiers L.-H."/>
            <person name="Turgeon B."/>
            <person name="Goodwin S."/>
            <person name="Spatafora J."/>
            <person name="Crous P."/>
            <person name="Grigoriev I."/>
        </authorList>
    </citation>
    <scope>NUCLEOTIDE SEQUENCE</scope>
    <source>
        <strain evidence="1 3">CBS 304.34</strain>
    </source>
</reference>
<dbReference type="RefSeq" id="XP_033581128.1">
    <property type="nucleotide sequence ID" value="XM_033713528.1"/>
</dbReference>
<organism evidence="1">
    <name type="scientific">Mytilinidion resinicola</name>
    <dbReference type="NCBI Taxonomy" id="574789"/>
    <lineage>
        <taxon>Eukaryota</taxon>
        <taxon>Fungi</taxon>
        <taxon>Dikarya</taxon>
        <taxon>Ascomycota</taxon>
        <taxon>Pezizomycotina</taxon>
        <taxon>Dothideomycetes</taxon>
        <taxon>Pleosporomycetidae</taxon>
        <taxon>Mytilinidiales</taxon>
        <taxon>Mytilinidiaceae</taxon>
        <taxon>Mytilinidion</taxon>
    </lineage>
</organism>
<dbReference type="EMBL" id="MU003695">
    <property type="protein sequence ID" value="KAF2814164.1"/>
    <property type="molecule type" value="Genomic_DNA"/>
</dbReference>
<keyword evidence="2" id="KW-1185">Reference proteome</keyword>
<evidence type="ECO:0000313" key="2">
    <source>
        <dbReference type="Proteomes" id="UP000504636"/>
    </source>
</evidence>
<dbReference type="AlphaFoldDB" id="A0A6A6Z1K2"/>
<protein>
    <submittedName>
        <fullName evidence="1 3">Uncharacterized protein</fullName>
    </submittedName>
</protein>
<evidence type="ECO:0000313" key="3">
    <source>
        <dbReference type="RefSeq" id="XP_033581128.1"/>
    </source>
</evidence>